<keyword evidence="3" id="KW-1185">Reference proteome</keyword>
<evidence type="ECO:0000313" key="3">
    <source>
        <dbReference type="Proteomes" id="UP000549394"/>
    </source>
</evidence>
<feature type="compositionally biased region" description="Polar residues" evidence="1">
    <location>
        <begin position="1"/>
        <end position="11"/>
    </location>
</feature>
<name>A0A7I8V4R7_9ANNE</name>
<proteinExistence type="predicted"/>
<evidence type="ECO:0000313" key="2">
    <source>
        <dbReference type="EMBL" id="CAD5111135.1"/>
    </source>
</evidence>
<protein>
    <submittedName>
        <fullName evidence="2">DgyrCDS473</fullName>
    </submittedName>
</protein>
<dbReference type="EMBL" id="CAJFCJ010000001">
    <property type="protein sequence ID" value="CAD5111135.1"/>
    <property type="molecule type" value="Genomic_DNA"/>
</dbReference>
<organism evidence="2 3">
    <name type="scientific">Dimorphilus gyrociliatus</name>
    <dbReference type="NCBI Taxonomy" id="2664684"/>
    <lineage>
        <taxon>Eukaryota</taxon>
        <taxon>Metazoa</taxon>
        <taxon>Spiralia</taxon>
        <taxon>Lophotrochozoa</taxon>
        <taxon>Annelida</taxon>
        <taxon>Polychaeta</taxon>
        <taxon>Polychaeta incertae sedis</taxon>
        <taxon>Dinophilidae</taxon>
        <taxon>Dimorphilus</taxon>
    </lineage>
</organism>
<comment type="caution">
    <text evidence="2">The sequence shown here is derived from an EMBL/GenBank/DDBJ whole genome shotgun (WGS) entry which is preliminary data.</text>
</comment>
<dbReference type="Proteomes" id="UP000549394">
    <property type="component" value="Unassembled WGS sequence"/>
</dbReference>
<dbReference type="AlphaFoldDB" id="A0A7I8V4R7"/>
<evidence type="ECO:0000256" key="1">
    <source>
        <dbReference type="SAM" id="MobiDB-lite"/>
    </source>
</evidence>
<reference evidence="2 3" key="1">
    <citation type="submission" date="2020-08" db="EMBL/GenBank/DDBJ databases">
        <authorList>
            <person name="Hejnol A."/>
        </authorList>
    </citation>
    <scope>NUCLEOTIDE SEQUENCE [LARGE SCALE GENOMIC DNA]</scope>
</reference>
<accession>A0A7I8V4R7</accession>
<gene>
    <name evidence="2" type="ORF">DGYR_LOCUS467</name>
</gene>
<sequence length="360" mass="42376">MNNNKYQQNKSAEYRRDDEEVEASFNPNPLPFKTESFKSSTVVKRVPLMNRNEYAHFLFAQPDQTYMPKTRGLFLRTERYETEEKCSFRETSPTNQRERIQAERVYGDRMKDWRRRREFMTHRIPHHLLLGGTKVAMNERMDITGEIRRLKQVTLPDRAKDLYVGRGIKLPPTHGINKPKVLPTPPSMLKKEKRVHTLVQPPPTASNKTVFSEVFQTYADRFDPEKVDILYSSIKNESEIIQFQHFEQSIKSNLTKCQIEYLQKFFQELIFAKEDKNSVFFFSALADCIADWADEDITQSFDKYQYEDFEQNLYSHAHSFVSIDLEKKGVANLEALIKNLNLKDSDCRPLLNVNTFLFSL</sequence>
<feature type="region of interest" description="Disordered" evidence="1">
    <location>
        <begin position="1"/>
        <end position="32"/>
    </location>
</feature>
<dbReference type="OrthoDB" id="10007716at2759"/>